<keyword evidence="2" id="KW-1185">Reference proteome</keyword>
<keyword evidence="1" id="KW-0378">Hydrolase</keyword>
<keyword evidence="1" id="KW-0255">Endonuclease</keyword>
<accession>A0A166YC35</accession>
<evidence type="ECO:0000313" key="2">
    <source>
        <dbReference type="Proteomes" id="UP000201796"/>
    </source>
</evidence>
<name>A0A166YC35_9CAUD</name>
<dbReference type="RefSeq" id="YP_009276140.1">
    <property type="nucleotide sequence ID" value="NC_030936.1"/>
</dbReference>
<proteinExistence type="predicted"/>
<gene>
    <name evidence="1" type="primary">28</name>
    <name evidence="1" type="ORF">PBI_BACHITA_28</name>
</gene>
<dbReference type="EMBL" id="KU998247">
    <property type="protein sequence ID" value="ANA86867.1"/>
    <property type="molecule type" value="Genomic_DNA"/>
</dbReference>
<protein>
    <submittedName>
        <fullName evidence="1">HNH endonuclease</fullName>
    </submittedName>
</protein>
<keyword evidence="1" id="KW-0540">Nuclease</keyword>
<dbReference type="Proteomes" id="UP000201796">
    <property type="component" value="Segment"/>
</dbReference>
<dbReference type="GO" id="GO:0004519">
    <property type="term" value="F:endonuclease activity"/>
    <property type="evidence" value="ECO:0007669"/>
    <property type="project" value="UniProtKB-KW"/>
</dbReference>
<evidence type="ECO:0000313" key="1">
    <source>
        <dbReference type="EMBL" id="ANA86867.1"/>
    </source>
</evidence>
<dbReference type="GeneID" id="28802609"/>
<dbReference type="KEGG" id="vg:28802609"/>
<sequence>MSGRSGQAVSEWRRRTKAKLVAHHGGQCVDCGYVGPPFMYDFDHRDPTEKLFAIGSGASISYDRQLAESEKCDLVCASCHRMRTHLQRCLICEYCSDHPRRSLHAQKAQ</sequence>
<organism evidence="1 2">
    <name type="scientific">Gordonia phage Bachita</name>
    <dbReference type="NCBI Taxonomy" id="1838061"/>
    <lineage>
        <taxon>Viruses</taxon>
        <taxon>Duplodnaviria</taxon>
        <taxon>Heunggongvirae</taxon>
        <taxon>Uroviricota</taxon>
        <taxon>Caudoviricetes</taxon>
        <taxon>Smoothievirus</taxon>
        <taxon>Smoothievirus bachita</taxon>
    </lineage>
</organism>
<reference evidence="1 2" key="1">
    <citation type="submission" date="2016-03" db="EMBL/GenBank/DDBJ databases">
        <authorList>
            <person name="Montgomery M.T."/>
            <person name="Guerrero C.A."/>
            <person name="Mavrich T.N."/>
            <person name="Pope W.H."/>
            <person name="Garlena R.A."/>
            <person name="Russell D.A."/>
            <person name="Jacobs-Sera D."/>
            <person name="Hendrix R.W."/>
            <person name="Hatfull G.F."/>
        </authorList>
    </citation>
    <scope>NUCLEOTIDE SEQUENCE [LARGE SCALE GENOMIC DNA]</scope>
</reference>